<dbReference type="InterPro" id="IPR001498">
    <property type="entry name" value="Impact_N"/>
</dbReference>
<feature type="domain" description="Impact N-terminal" evidence="2">
    <location>
        <begin position="41"/>
        <end position="147"/>
    </location>
</feature>
<comment type="caution">
    <text evidence="4">The sequence shown here is derived from an EMBL/GenBank/DDBJ whole genome shotgun (WGS) entry which is preliminary data.</text>
</comment>
<dbReference type="InterPro" id="IPR036956">
    <property type="entry name" value="Impact_N_sf"/>
</dbReference>
<sequence>MNNAARIGHAESADSTPFPVSTDYTVLNEPERPAQGSFVERKSEFIGNACHVATLDEALAFVQTIREHHPKARHVAYAGVCGASEQLSERMSDDGEPSGTAGKPILDVLRTKRLTDCVVSVTRYFGGVLLGSGGLIRAYATAASMALEAADTAALMPSRHYRVALEYRHLGAFEHLLESVQGTRVDVSYAQGVVFEVLVPCERCDRFESRLRDAFSGTVRPQALDTVNQVVPQTAPPQTVLPQ</sequence>
<dbReference type="PANTHER" id="PTHR16301">
    <property type="entry name" value="IMPACT-RELATED"/>
    <property type="match status" value="1"/>
</dbReference>
<dbReference type="InterPro" id="IPR035647">
    <property type="entry name" value="EFG_III/V"/>
</dbReference>
<dbReference type="GO" id="GO:0005737">
    <property type="term" value="C:cytoplasm"/>
    <property type="evidence" value="ECO:0007669"/>
    <property type="project" value="TreeGrafter"/>
</dbReference>
<dbReference type="Pfam" id="PF01205">
    <property type="entry name" value="Impact_N"/>
    <property type="match status" value="1"/>
</dbReference>
<gene>
    <name evidence="4" type="ORF">BISU_1369</name>
</gene>
<dbReference type="SUPFAM" id="SSF54211">
    <property type="entry name" value="Ribosomal protein S5 domain 2-like"/>
    <property type="match status" value="1"/>
</dbReference>
<dbReference type="Proteomes" id="UP000029055">
    <property type="component" value="Unassembled WGS sequence"/>
</dbReference>
<evidence type="ECO:0000259" key="2">
    <source>
        <dbReference type="Pfam" id="PF01205"/>
    </source>
</evidence>
<dbReference type="OrthoDB" id="9813771at2"/>
<feature type="domain" description="UPF0029" evidence="3">
    <location>
        <begin position="163"/>
        <end position="217"/>
    </location>
</feature>
<evidence type="ECO:0000256" key="1">
    <source>
        <dbReference type="ARBA" id="ARBA00007665"/>
    </source>
</evidence>
<dbReference type="eggNOG" id="COG1739">
    <property type="taxonomic scope" value="Bacteria"/>
</dbReference>
<accession>A0A087EBV0</accession>
<dbReference type="InterPro" id="IPR020568">
    <property type="entry name" value="Ribosomal_Su5_D2-typ_SF"/>
</dbReference>
<evidence type="ECO:0000259" key="3">
    <source>
        <dbReference type="Pfam" id="PF09186"/>
    </source>
</evidence>
<dbReference type="PANTHER" id="PTHR16301:SF20">
    <property type="entry name" value="IMPACT FAMILY MEMBER YIGZ"/>
    <property type="match status" value="1"/>
</dbReference>
<dbReference type="STRING" id="77635.BISU_1369"/>
<evidence type="ECO:0000313" key="4">
    <source>
        <dbReference type="EMBL" id="KFJ05251.1"/>
    </source>
</evidence>
<protein>
    <submittedName>
        <fullName evidence="4">YigZ family protein</fullName>
    </submittedName>
</protein>
<dbReference type="Gene3D" id="3.30.230.30">
    <property type="entry name" value="Impact, N-terminal domain"/>
    <property type="match status" value="1"/>
</dbReference>
<dbReference type="RefSeq" id="WP_081672804.1">
    <property type="nucleotide sequence ID" value="NZ_CP062939.1"/>
</dbReference>
<dbReference type="Gene3D" id="3.30.70.240">
    <property type="match status" value="1"/>
</dbReference>
<dbReference type="InterPro" id="IPR015269">
    <property type="entry name" value="UPF0029_Impact_C"/>
</dbReference>
<dbReference type="InterPro" id="IPR023582">
    <property type="entry name" value="Impact"/>
</dbReference>
<dbReference type="EMBL" id="JGZR01000001">
    <property type="protein sequence ID" value="KFJ05251.1"/>
    <property type="molecule type" value="Genomic_DNA"/>
</dbReference>
<reference evidence="4 5" key="1">
    <citation type="submission" date="2014-03" db="EMBL/GenBank/DDBJ databases">
        <title>Genomics of Bifidobacteria.</title>
        <authorList>
            <person name="Ventura M."/>
            <person name="Milani C."/>
            <person name="Lugli G.A."/>
        </authorList>
    </citation>
    <scope>NUCLEOTIDE SEQUENCE [LARGE SCALE GENOMIC DNA]</scope>
    <source>
        <strain evidence="4 5">LMG 11597</strain>
    </source>
</reference>
<keyword evidence="5" id="KW-1185">Reference proteome</keyword>
<organism evidence="4 5">
    <name type="scientific">Bifidobacterium subtile</name>
    <dbReference type="NCBI Taxonomy" id="77635"/>
    <lineage>
        <taxon>Bacteria</taxon>
        <taxon>Bacillati</taxon>
        <taxon>Actinomycetota</taxon>
        <taxon>Actinomycetes</taxon>
        <taxon>Bifidobacteriales</taxon>
        <taxon>Bifidobacteriaceae</taxon>
        <taxon>Bifidobacterium</taxon>
    </lineage>
</organism>
<dbReference type="GO" id="GO:0006446">
    <property type="term" value="P:regulation of translational initiation"/>
    <property type="evidence" value="ECO:0007669"/>
    <property type="project" value="TreeGrafter"/>
</dbReference>
<name>A0A087EBV0_9BIFI</name>
<evidence type="ECO:0000313" key="5">
    <source>
        <dbReference type="Proteomes" id="UP000029055"/>
    </source>
</evidence>
<proteinExistence type="inferred from homology"/>
<dbReference type="AlphaFoldDB" id="A0A087EBV0"/>
<dbReference type="SUPFAM" id="SSF54980">
    <property type="entry name" value="EF-G C-terminal domain-like"/>
    <property type="match status" value="1"/>
</dbReference>
<dbReference type="Pfam" id="PF09186">
    <property type="entry name" value="DUF1949"/>
    <property type="match status" value="1"/>
</dbReference>
<comment type="similarity">
    <text evidence="1">Belongs to the IMPACT family.</text>
</comment>